<evidence type="ECO:0000259" key="3">
    <source>
        <dbReference type="Pfam" id="PF05347"/>
    </source>
</evidence>
<feature type="compositionally biased region" description="Low complexity" evidence="2">
    <location>
        <begin position="409"/>
        <end position="424"/>
    </location>
</feature>
<dbReference type="Pfam" id="PF05347">
    <property type="entry name" value="Complex1_LYR"/>
    <property type="match status" value="1"/>
</dbReference>
<feature type="compositionally biased region" description="Acidic residues" evidence="2">
    <location>
        <begin position="180"/>
        <end position="190"/>
    </location>
</feature>
<name>A0ABR3S4A9_9PLEO</name>
<dbReference type="CDD" id="cd20264">
    <property type="entry name" value="Complex1_LYR_LYRM4"/>
    <property type="match status" value="1"/>
</dbReference>
<reference evidence="4 5" key="1">
    <citation type="submission" date="2024-02" db="EMBL/GenBank/DDBJ databases">
        <title>De novo assembly and annotation of 12 fungi associated with fruit tree decline syndrome in Ontario, Canada.</title>
        <authorList>
            <person name="Sulman M."/>
            <person name="Ellouze W."/>
            <person name="Ilyukhin E."/>
        </authorList>
    </citation>
    <scope>NUCLEOTIDE SEQUENCE [LARGE SCALE GENOMIC DNA]</scope>
    <source>
        <strain evidence="4 5">M97-236</strain>
    </source>
</reference>
<keyword evidence="5" id="KW-1185">Reference proteome</keyword>
<feature type="compositionally biased region" description="Basic residues" evidence="2">
    <location>
        <begin position="314"/>
        <end position="329"/>
    </location>
</feature>
<comment type="similarity">
    <text evidence="1">Belongs to the complex I LYR family.</text>
</comment>
<sequence>MSVAQVTKGDLPYQARSLYRSLLRQSSQFAAYNFREYAQRRTRDAFREHQKEGEERRIQELMQKGLKELQMLKFYQIDRLVVEGGKEGKQTGDRNDIVRQKDQGPGRGQIEHNVLEGLPINQYREIEVTIGPNAADSKPVDVNAWPELPMPRDSHMLPEHSQQLLRAARSGRTIKPPAPPEDDDSEMKDEEPEHKEVPVGFTVKKYIKVARHNEAPEPEYLAKRRKGLPSQYINGQVQAPLRETKVKKLDAEGNIAVYKVLAPEGQAVEGEVAPTDAAIEVEPVIAAPGTVVEGVGVVNAEGVVVANDILHQTPPRRRPPPPKKKKNKGPPRPGPGRGKKRVDFVEGAEGQGTPQPALSGDTPTIRDLKQGEGGSAEPSDRDTPMGEAGDDDESGEEGSEDEEQDQEDGTPATPSKAPTAPISALVVEMIDAPDVPVPTESAIVTESSTTISLESLQPPVEAEQPAPTSVPESTEQPPVQDRSSSPDLPLSAVNHSRQNSMGQLPTSATSVEPVASEPAVPEPAPSEPAPSEPVPSEPISSELIPSEPISSELIPSEPIPSKPVSSEPVPSEPVSSESIPSEPIPAPVPSTEAESVPASVDIPAGEPADASVSVPQPEVPKEPSAEKPSAPPLESEPDLLGSLEAELDKE</sequence>
<dbReference type="InterPro" id="IPR045297">
    <property type="entry name" value="Complex1_LYR_LYRM4"/>
</dbReference>
<feature type="compositionally biased region" description="Pro residues" evidence="2">
    <location>
        <begin position="520"/>
        <end position="536"/>
    </location>
</feature>
<evidence type="ECO:0000313" key="4">
    <source>
        <dbReference type="EMBL" id="KAL1611509.1"/>
    </source>
</evidence>
<gene>
    <name evidence="4" type="ORF">SLS59_000228</name>
</gene>
<feature type="compositionally biased region" description="Low complexity" evidence="2">
    <location>
        <begin position="510"/>
        <end position="519"/>
    </location>
</feature>
<feature type="compositionally biased region" description="Acidic residues" evidence="2">
    <location>
        <begin position="388"/>
        <end position="408"/>
    </location>
</feature>
<evidence type="ECO:0000313" key="5">
    <source>
        <dbReference type="Proteomes" id="UP001521222"/>
    </source>
</evidence>
<feature type="region of interest" description="Disordered" evidence="2">
    <location>
        <begin position="169"/>
        <end position="195"/>
    </location>
</feature>
<feature type="compositionally biased region" description="Low complexity" evidence="2">
    <location>
        <begin position="445"/>
        <end position="456"/>
    </location>
</feature>
<comment type="caution">
    <text evidence="4">The sequence shown here is derived from an EMBL/GenBank/DDBJ whole genome shotgun (WGS) entry which is preliminary data.</text>
</comment>
<feature type="domain" description="Complex 1 LYR protein" evidence="3">
    <location>
        <begin position="14"/>
        <end position="71"/>
    </location>
</feature>
<feature type="compositionally biased region" description="Polar residues" evidence="2">
    <location>
        <begin position="466"/>
        <end position="486"/>
    </location>
</feature>
<dbReference type="PANTHER" id="PTHR13166">
    <property type="entry name" value="PROTEIN C6ORF149"/>
    <property type="match status" value="1"/>
</dbReference>
<feature type="region of interest" description="Disordered" evidence="2">
    <location>
        <begin position="308"/>
        <end position="650"/>
    </location>
</feature>
<dbReference type="InterPro" id="IPR008011">
    <property type="entry name" value="Complex1_LYR_dom"/>
</dbReference>
<accession>A0ABR3S4A9</accession>
<feature type="compositionally biased region" description="Low complexity" evidence="2">
    <location>
        <begin position="562"/>
        <end position="581"/>
    </location>
</feature>
<organism evidence="4 5">
    <name type="scientific">Nothophoma quercina</name>
    <dbReference type="NCBI Taxonomy" id="749835"/>
    <lineage>
        <taxon>Eukaryota</taxon>
        <taxon>Fungi</taxon>
        <taxon>Dikarya</taxon>
        <taxon>Ascomycota</taxon>
        <taxon>Pezizomycotina</taxon>
        <taxon>Dothideomycetes</taxon>
        <taxon>Pleosporomycetidae</taxon>
        <taxon>Pleosporales</taxon>
        <taxon>Pleosporineae</taxon>
        <taxon>Didymellaceae</taxon>
        <taxon>Nothophoma</taxon>
    </lineage>
</organism>
<feature type="region of interest" description="Disordered" evidence="2">
    <location>
        <begin position="86"/>
        <end position="112"/>
    </location>
</feature>
<evidence type="ECO:0000256" key="2">
    <source>
        <dbReference type="SAM" id="MobiDB-lite"/>
    </source>
</evidence>
<evidence type="ECO:0000256" key="1">
    <source>
        <dbReference type="ARBA" id="ARBA00009508"/>
    </source>
</evidence>
<dbReference type="EMBL" id="JAKIXB020000001">
    <property type="protein sequence ID" value="KAL1611509.1"/>
    <property type="molecule type" value="Genomic_DNA"/>
</dbReference>
<protein>
    <recommendedName>
        <fullName evidence="3">Complex 1 LYR protein domain-containing protein</fullName>
    </recommendedName>
</protein>
<dbReference type="InterPro" id="IPR051522">
    <property type="entry name" value="ISC_assembly_LYR"/>
</dbReference>
<feature type="compositionally biased region" description="Polar residues" evidence="2">
    <location>
        <begin position="493"/>
        <end position="509"/>
    </location>
</feature>
<proteinExistence type="inferred from homology"/>
<dbReference type="PANTHER" id="PTHR13166:SF7">
    <property type="entry name" value="LYR MOTIF-CONTAINING PROTEIN 4"/>
    <property type="match status" value="1"/>
</dbReference>
<feature type="compositionally biased region" description="Low complexity" evidence="2">
    <location>
        <begin position="537"/>
        <end position="556"/>
    </location>
</feature>
<dbReference type="Proteomes" id="UP001521222">
    <property type="component" value="Unassembled WGS sequence"/>
</dbReference>